<gene>
    <name evidence="1" type="ORF">PISMIDRAFT_8618</name>
</gene>
<name>A0A0C9ZLP1_9AGAM</name>
<dbReference type="HOGENOM" id="CLU_1627759_0_0_1"/>
<sequence length="170" mass="19034">MPGLMNTVYRPCSLKLDGWLAEVDECSGQPIELGDYGDCSDGILIRTGNIFEDMRILGIDPKDMAYRPMVSRVSHDILRPFPMMNRADVAIAYHTTRRTYLAVHQAKGISLPDNEHFMLLLKAFSTRLMGKHMVTIVIQCSDFYSVDRDGNRLGSGDGKFSANDLAPLTF</sequence>
<proteinExistence type="predicted"/>
<reference evidence="2" key="2">
    <citation type="submission" date="2015-01" db="EMBL/GenBank/DDBJ databases">
        <title>Evolutionary Origins and Diversification of the Mycorrhizal Mutualists.</title>
        <authorList>
            <consortium name="DOE Joint Genome Institute"/>
            <consortium name="Mycorrhizal Genomics Consortium"/>
            <person name="Kohler A."/>
            <person name="Kuo A."/>
            <person name="Nagy L.G."/>
            <person name="Floudas D."/>
            <person name="Copeland A."/>
            <person name="Barry K.W."/>
            <person name="Cichocki N."/>
            <person name="Veneault-Fourrey C."/>
            <person name="LaButti K."/>
            <person name="Lindquist E.A."/>
            <person name="Lipzen A."/>
            <person name="Lundell T."/>
            <person name="Morin E."/>
            <person name="Murat C."/>
            <person name="Riley R."/>
            <person name="Ohm R."/>
            <person name="Sun H."/>
            <person name="Tunlid A."/>
            <person name="Henrissat B."/>
            <person name="Grigoriev I.V."/>
            <person name="Hibbett D.S."/>
            <person name="Martin F."/>
        </authorList>
    </citation>
    <scope>NUCLEOTIDE SEQUENCE [LARGE SCALE GENOMIC DNA]</scope>
    <source>
        <strain evidence="2">441</strain>
    </source>
</reference>
<accession>A0A0C9ZLP1</accession>
<reference evidence="1 2" key="1">
    <citation type="submission" date="2014-04" db="EMBL/GenBank/DDBJ databases">
        <authorList>
            <consortium name="DOE Joint Genome Institute"/>
            <person name="Kuo A."/>
            <person name="Kohler A."/>
            <person name="Costa M.D."/>
            <person name="Nagy L.G."/>
            <person name="Floudas D."/>
            <person name="Copeland A."/>
            <person name="Barry K.W."/>
            <person name="Cichocki N."/>
            <person name="Veneault-Fourrey C."/>
            <person name="LaButti K."/>
            <person name="Lindquist E.A."/>
            <person name="Lipzen A."/>
            <person name="Lundell T."/>
            <person name="Morin E."/>
            <person name="Murat C."/>
            <person name="Sun H."/>
            <person name="Tunlid A."/>
            <person name="Henrissat B."/>
            <person name="Grigoriev I.V."/>
            <person name="Hibbett D.S."/>
            <person name="Martin F."/>
            <person name="Nordberg H.P."/>
            <person name="Cantor M.N."/>
            <person name="Hua S.X."/>
        </authorList>
    </citation>
    <scope>NUCLEOTIDE SEQUENCE [LARGE SCALE GENOMIC DNA]</scope>
    <source>
        <strain evidence="1 2">441</strain>
    </source>
</reference>
<dbReference type="OrthoDB" id="2685494at2759"/>
<organism evidence="1 2">
    <name type="scientific">Pisolithus microcarpus 441</name>
    <dbReference type="NCBI Taxonomy" id="765257"/>
    <lineage>
        <taxon>Eukaryota</taxon>
        <taxon>Fungi</taxon>
        <taxon>Dikarya</taxon>
        <taxon>Basidiomycota</taxon>
        <taxon>Agaricomycotina</taxon>
        <taxon>Agaricomycetes</taxon>
        <taxon>Agaricomycetidae</taxon>
        <taxon>Boletales</taxon>
        <taxon>Sclerodermatineae</taxon>
        <taxon>Pisolithaceae</taxon>
        <taxon>Pisolithus</taxon>
    </lineage>
</organism>
<evidence type="ECO:0000313" key="1">
    <source>
        <dbReference type="EMBL" id="KIK26829.1"/>
    </source>
</evidence>
<protein>
    <submittedName>
        <fullName evidence="1">Unplaced genomic scaffold scaffold_15, whole genome shotgun sequence</fullName>
    </submittedName>
</protein>
<evidence type="ECO:0000313" key="2">
    <source>
        <dbReference type="Proteomes" id="UP000054018"/>
    </source>
</evidence>
<dbReference type="Proteomes" id="UP000054018">
    <property type="component" value="Unassembled WGS sequence"/>
</dbReference>
<dbReference type="AlphaFoldDB" id="A0A0C9ZLP1"/>
<dbReference type="EMBL" id="KN833699">
    <property type="protein sequence ID" value="KIK26829.1"/>
    <property type="molecule type" value="Genomic_DNA"/>
</dbReference>
<keyword evidence="2" id="KW-1185">Reference proteome</keyword>